<feature type="binding site" evidence="10">
    <location>
        <begin position="261"/>
        <end position="266"/>
    </location>
    <ligand>
        <name>UDP-N-acetyl-alpha-D-glucosamine</name>
        <dbReference type="ChEBI" id="CHEBI:57705"/>
    </ligand>
</feature>
<dbReference type="HAMAP" id="MF_00033">
    <property type="entry name" value="MurG"/>
    <property type="match status" value="1"/>
</dbReference>
<dbReference type="Pfam" id="PF04101">
    <property type="entry name" value="Glyco_tran_28_C"/>
    <property type="match status" value="1"/>
</dbReference>
<evidence type="ECO:0000313" key="14">
    <source>
        <dbReference type="Proteomes" id="UP000317544"/>
    </source>
</evidence>
<feature type="domain" description="Glycosyltransferase family 28 N-terminal" evidence="11">
    <location>
        <begin position="6"/>
        <end position="143"/>
    </location>
</feature>
<keyword evidence="14" id="KW-1185">Reference proteome</keyword>
<feature type="binding site" evidence="10">
    <location>
        <position position="286"/>
    </location>
    <ligand>
        <name>UDP-N-acetyl-alpha-D-glucosamine</name>
        <dbReference type="ChEBI" id="CHEBI:57705"/>
    </ligand>
</feature>
<evidence type="ECO:0000256" key="5">
    <source>
        <dbReference type="ARBA" id="ARBA00022960"/>
    </source>
</evidence>
<accession>A0A455TA52</accession>
<evidence type="ECO:0000256" key="4">
    <source>
        <dbReference type="ARBA" id="ARBA00022679"/>
    </source>
</evidence>
<evidence type="ECO:0000259" key="11">
    <source>
        <dbReference type="Pfam" id="PF03033"/>
    </source>
</evidence>
<dbReference type="GO" id="GO:0051301">
    <property type="term" value="P:cell division"/>
    <property type="evidence" value="ECO:0007669"/>
    <property type="project" value="UniProtKB-KW"/>
</dbReference>
<feature type="binding site" evidence="10">
    <location>
        <position position="189"/>
    </location>
    <ligand>
        <name>UDP-N-acetyl-alpha-D-glucosamine</name>
        <dbReference type="ChEBI" id="CHEBI:57705"/>
    </ligand>
</feature>
<comment type="similarity">
    <text evidence="10">Belongs to the glycosyltransferase 28 family. MurG subfamily.</text>
</comment>
<feature type="domain" description="Glycosyl transferase family 28 C-terminal" evidence="12">
    <location>
        <begin position="183"/>
        <end position="331"/>
    </location>
</feature>
<protein>
    <recommendedName>
        <fullName evidence="10">UDP-N-acetylglucosamine--N-acetylmuramyl-(pentapeptide) pyrophosphoryl-undecaprenol N-acetylglucosamine transferase</fullName>
        <ecNumber evidence="10">2.4.1.227</ecNumber>
    </recommendedName>
    <alternativeName>
        <fullName evidence="10">Undecaprenyl-PP-MurNAc-pentapeptide-UDPGlcNAc GlcNAc transferase</fullName>
    </alternativeName>
</protein>
<evidence type="ECO:0000256" key="2">
    <source>
        <dbReference type="ARBA" id="ARBA00022618"/>
    </source>
</evidence>
<feature type="binding site" evidence="10">
    <location>
        <begin position="13"/>
        <end position="15"/>
    </location>
    <ligand>
        <name>UDP-N-acetyl-alpha-D-glucosamine</name>
        <dbReference type="ChEBI" id="CHEBI:57705"/>
    </ligand>
</feature>
<evidence type="ECO:0000256" key="3">
    <source>
        <dbReference type="ARBA" id="ARBA00022676"/>
    </source>
</evidence>
<dbReference type="GO" id="GO:0071555">
    <property type="term" value="P:cell wall organization"/>
    <property type="evidence" value="ECO:0007669"/>
    <property type="project" value="UniProtKB-KW"/>
</dbReference>
<reference evidence="13 14" key="1">
    <citation type="journal article" date="2019" name="Proc. Natl. Acad. Sci. U.S.A.">
        <title>Exaggeration and cooption of innate immunity for social defense.</title>
        <authorList>
            <person name="Kutsukake M."/>
            <person name="Moriyama M."/>
            <person name="Shigenobu S."/>
            <person name="Meng X.-Y."/>
            <person name="Nikoh N."/>
            <person name="Noda C."/>
            <person name="Kobayashi S."/>
            <person name="Fukatsu T."/>
        </authorList>
    </citation>
    <scope>NUCLEOTIDE SEQUENCE [LARGE SCALE GENOMIC DNA]</scope>
    <source>
        <strain evidence="13 14">Nmo</strain>
    </source>
</reference>
<dbReference type="EMBL" id="AP019379">
    <property type="protein sequence ID" value="BBI01185.1"/>
    <property type="molecule type" value="Genomic_DNA"/>
</dbReference>
<evidence type="ECO:0000259" key="12">
    <source>
        <dbReference type="Pfam" id="PF04101"/>
    </source>
</evidence>
<dbReference type="PANTHER" id="PTHR21015">
    <property type="entry name" value="UDP-N-ACETYLGLUCOSAMINE--N-ACETYLMURAMYL-(PENTAPEPTIDE) PYROPHOSPHORYL-UNDECAPRENOL N-ACETYLGLUCOSAMINE TRANSFERASE 1"/>
    <property type="match status" value="1"/>
</dbReference>
<keyword evidence="2 10" id="KW-0132">Cell division</keyword>
<proteinExistence type="inferred from homology"/>
<dbReference type="Pfam" id="PF03033">
    <property type="entry name" value="Glyco_transf_28"/>
    <property type="match status" value="1"/>
</dbReference>
<keyword evidence="1 10" id="KW-1003">Cell membrane</keyword>
<comment type="pathway">
    <text evidence="10">Cell wall biogenesis; peptidoglycan biosynthesis.</text>
</comment>
<dbReference type="GO" id="GO:0050511">
    <property type="term" value="F:undecaprenyldiphospho-muramoylpentapeptide beta-N-acetylglucosaminyltransferase activity"/>
    <property type="evidence" value="ECO:0007669"/>
    <property type="project" value="UniProtKB-UniRule"/>
</dbReference>
<dbReference type="UniPathway" id="UPA00219"/>
<dbReference type="RefSeq" id="WP_158344757.1">
    <property type="nucleotide sequence ID" value="NZ_AP019379.1"/>
</dbReference>
<keyword evidence="3 10" id="KW-0328">Glycosyltransferase</keyword>
<name>A0A455TA52_9GAMM</name>
<dbReference type="GO" id="GO:0051991">
    <property type="term" value="F:UDP-N-acetyl-D-glucosamine:N-acetylmuramoyl-L-alanyl-D-glutamyl-meso-2,6-diaminopimelyl-D-alanyl-D-alanine-diphosphoundecaprenol 4-beta-N-acetylglucosaminlytransferase activity"/>
    <property type="evidence" value="ECO:0007669"/>
    <property type="project" value="RHEA"/>
</dbReference>
<keyword evidence="5 10" id="KW-0133">Cell shape</keyword>
<dbReference type="AlphaFoldDB" id="A0A455TA52"/>
<gene>
    <name evidence="10 13" type="primary">murG</name>
    <name evidence="13" type="ORF">BUCNMO_170</name>
</gene>
<evidence type="ECO:0000313" key="13">
    <source>
        <dbReference type="EMBL" id="BBI01185.1"/>
    </source>
</evidence>
<evidence type="ECO:0000256" key="1">
    <source>
        <dbReference type="ARBA" id="ARBA00022475"/>
    </source>
</evidence>
<keyword evidence="9 10" id="KW-0961">Cell wall biogenesis/degradation</keyword>
<sequence>MTNKKIIIMAGGTGGHVFPGITIAEELLKKKWNICWIGTKNHIESLIIPCNKFPIYSISITGLHKTNLYSIIQTSFQLIRAYKQSKLIIEKYKPDLILGMGGYISAPGALVAYKQKIPLIIHEQNKIAGLTNKILSKLANKTLQAFPNTLKNAIEVGNPIRPELLNIPSPFVRFKNRKGPIRILVLGGSQGSMIINYFIPKVSLLLNTKILIWHQIGDNITTKLKKFYSIKRKNIFKTSTFIKDIKSAYLWADLIISRGGALTVSEISTIGLGAIFIPYPHKDKQQYWNTLPLYNIGAAKLIEEKNLTTKVLINTILQLNRKKLIFMAKKSYTKIHTQSTQKIIKIIEKNYLLSKAHKK</sequence>
<keyword evidence="8 10" id="KW-0131">Cell cycle</keyword>
<dbReference type="InterPro" id="IPR004276">
    <property type="entry name" value="GlycoTrans_28_N"/>
</dbReference>
<dbReference type="NCBIfam" id="TIGR01133">
    <property type="entry name" value="murG"/>
    <property type="match status" value="1"/>
</dbReference>
<comment type="function">
    <text evidence="10">Cell wall formation. Catalyzes the transfer of a GlcNAc subunit on undecaprenyl-pyrophosphoryl-MurNAc-pentapeptide (lipid intermediate I) to form undecaprenyl-pyrophosphoryl-MurNAc-(pentapeptide)GlcNAc (lipid intermediate II).</text>
</comment>
<dbReference type="InterPro" id="IPR006009">
    <property type="entry name" value="GlcNAc_MurG"/>
</dbReference>
<keyword evidence="6 10" id="KW-0573">Peptidoglycan synthesis</keyword>
<comment type="subcellular location">
    <subcellularLocation>
        <location evidence="10">Cell membrane</location>
        <topology evidence="10">Peripheral membrane protein</topology>
        <orientation evidence="10">Cytoplasmic side</orientation>
    </subcellularLocation>
</comment>
<evidence type="ECO:0000256" key="9">
    <source>
        <dbReference type="ARBA" id="ARBA00023316"/>
    </source>
</evidence>
<feature type="binding site" evidence="10">
    <location>
        <position position="161"/>
    </location>
    <ligand>
        <name>UDP-N-acetyl-alpha-D-glucosamine</name>
        <dbReference type="ChEBI" id="CHEBI:57705"/>
    </ligand>
</feature>
<dbReference type="Gene3D" id="3.40.50.2000">
    <property type="entry name" value="Glycogen Phosphorylase B"/>
    <property type="match status" value="2"/>
</dbReference>
<dbReference type="Proteomes" id="UP000317544">
    <property type="component" value="Chromosome"/>
</dbReference>
<comment type="catalytic activity">
    <reaction evidence="10">
        <text>di-trans,octa-cis-undecaprenyl diphospho-N-acetyl-alpha-D-muramoyl-L-alanyl-D-glutamyl-meso-2,6-diaminopimeloyl-D-alanyl-D-alanine + UDP-N-acetyl-alpha-D-glucosamine = di-trans,octa-cis-undecaprenyl diphospho-[N-acetyl-alpha-D-glucosaminyl-(1-&gt;4)]-N-acetyl-alpha-D-muramoyl-L-alanyl-D-glutamyl-meso-2,6-diaminopimeloyl-D-alanyl-D-alanine + UDP + H(+)</text>
        <dbReference type="Rhea" id="RHEA:31227"/>
        <dbReference type="ChEBI" id="CHEBI:15378"/>
        <dbReference type="ChEBI" id="CHEBI:57705"/>
        <dbReference type="ChEBI" id="CHEBI:58223"/>
        <dbReference type="ChEBI" id="CHEBI:61387"/>
        <dbReference type="ChEBI" id="CHEBI:61388"/>
        <dbReference type="EC" id="2.4.1.227"/>
    </reaction>
</comment>
<organism evidence="13 14">
    <name type="scientific">Buchnera aphidicola</name>
    <name type="common">Nipponaphis monzeni</name>
    <dbReference type="NCBI Taxonomy" id="2495405"/>
    <lineage>
        <taxon>Bacteria</taxon>
        <taxon>Pseudomonadati</taxon>
        <taxon>Pseudomonadota</taxon>
        <taxon>Gammaproteobacteria</taxon>
        <taxon>Enterobacterales</taxon>
        <taxon>Erwiniaceae</taxon>
        <taxon>Buchnera</taxon>
    </lineage>
</organism>
<dbReference type="CDD" id="cd03785">
    <property type="entry name" value="GT28_MurG"/>
    <property type="match status" value="1"/>
</dbReference>
<evidence type="ECO:0000256" key="10">
    <source>
        <dbReference type="HAMAP-Rule" id="MF_00033"/>
    </source>
</evidence>
<dbReference type="GO" id="GO:0005975">
    <property type="term" value="P:carbohydrate metabolic process"/>
    <property type="evidence" value="ECO:0007669"/>
    <property type="project" value="InterPro"/>
</dbReference>
<feature type="binding site" evidence="10">
    <location>
        <position position="125"/>
    </location>
    <ligand>
        <name>UDP-N-acetyl-alpha-D-glucosamine</name>
        <dbReference type="ChEBI" id="CHEBI:57705"/>
    </ligand>
</feature>
<evidence type="ECO:0000256" key="8">
    <source>
        <dbReference type="ARBA" id="ARBA00023306"/>
    </source>
</evidence>
<evidence type="ECO:0000256" key="6">
    <source>
        <dbReference type="ARBA" id="ARBA00022984"/>
    </source>
</evidence>
<dbReference type="SUPFAM" id="SSF53756">
    <property type="entry name" value="UDP-Glycosyltransferase/glycogen phosphorylase"/>
    <property type="match status" value="1"/>
</dbReference>
<dbReference type="GO" id="GO:0009252">
    <property type="term" value="P:peptidoglycan biosynthetic process"/>
    <property type="evidence" value="ECO:0007669"/>
    <property type="project" value="UniProtKB-UniRule"/>
</dbReference>
<dbReference type="EC" id="2.4.1.227" evidence="10"/>
<dbReference type="GO" id="GO:0005886">
    <property type="term" value="C:plasma membrane"/>
    <property type="evidence" value="ECO:0007669"/>
    <property type="project" value="UniProtKB-SubCell"/>
</dbReference>
<dbReference type="PANTHER" id="PTHR21015:SF22">
    <property type="entry name" value="GLYCOSYLTRANSFERASE"/>
    <property type="match status" value="1"/>
</dbReference>
<dbReference type="InterPro" id="IPR007235">
    <property type="entry name" value="Glyco_trans_28_C"/>
</dbReference>
<keyword evidence="4 10" id="KW-0808">Transferase</keyword>
<evidence type="ECO:0000256" key="7">
    <source>
        <dbReference type="ARBA" id="ARBA00023136"/>
    </source>
</evidence>
<dbReference type="OrthoDB" id="9808936at2"/>
<feature type="binding site" evidence="10">
    <location>
        <position position="242"/>
    </location>
    <ligand>
        <name>UDP-N-acetyl-alpha-D-glucosamine</name>
        <dbReference type="ChEBI" id="CHEBI:57705"/>
    </ligand>
</feature>
<keyword evidence="7 10" id="KW-0472">Membrane</keyword>
<dbReference type="GO" id="GO:0008360">
    <property type="term" value="P:regulation of cell shape"/>
    <property type="evidence" value="ECO:0007669"/>
    <property type="project" value="UniProtKB-KW"/>
</dbReference>